<feature type="domain" description="ShKT" evidence="5">
    <location>
        <begin position="218"/>
        <end position="250"/>
    </location>
</feature>
<dbReference type="SMART" id="SM00181">
    <property type="entry name" value="EGF"/>
    <property type="match status" value="1"/>
</dbReference>
<feature type="chain" id="PRO_5035760271" description="EGF-like domain-containing protein" evidence="3">
    <location>
        <begin position="30"/>
        <end position="703"/>
    </location>
</feature>
<dbReference type="CDD" id="cd00054">
    <property type="entry name" value="EGF_CA"/>
    <property type="match status" value="1"/>
</dbReference>
<keyword evidence="3" id="KW-0732">Signal</keyword>
<dbReference type="PROSITE" id="PS51670">
    <property type="entry name" value="SHKT"/>
    <property type="match status" value="2"/>
</dbReference>
<organism evidence="6 7">
    <name type="scientific">Mytilus edulis</name>
    <name type="common">Blue mussel</name>
    <dbReference type="NCBI Taxonomy" id="6550"/>
    <lineage>
        <taxon>Eukaryota</taxon>
        <taxon>Metazoa</taxon>
        <taxon>Spiralia</taxon>
        <taxon>Lophotrochozoa</taxon>
        <taxon>Mollusca</taxon>
        <taxon>Bivalvia</taxon>
        <taxon>Autobranchia</taxon>
        <taxon>Pteriomorphia</taxon>
        <taxon>Mytilida</taxon>
        <taxon>Mytiloidea</taxon>
        <taxon>Mytilidae</taxon>
        <taxon>Mytilinae</taxon>
        <taxon>Mytilus</taxon>
    </lineage>
</organism>
<evidence type="ECO:0000313" key="6">
    <source>
        <dbReference type="EMBL" id="CAG2234266.1"/>
    </source>
</evidence>
<feature type="domain" description="EGF-like" evidence="4">
    <location>
        <begin position="294"/>
        <end position="331"/>
    </location>
</feature>
<dbReference type="SUPFAM" id="SSF57302">
    <property type="entry name" value="Snake toxin-like"/>
    <property type="match status" value="1"/>
</dbReference>
<dbReference type="InterPro" id="IPR035234">
    <property type="entry name" value="IgGFc-bd_N"/>
</dbReference>
<dbReference type="Pfam" id="PF17517">
    <property type="entry name" value="IgGFc_binding"/>
    <property type="match status" value="1"/>
</dbReference>
<gene>
    <name evidence="6" type="ORF">MEDL_46918</name>
</gene>
<dbReference type="PANTHER" id="PTHR46534:SF1">
    <property type="entry name" value="IGGFC-BINDING PROTEIN N-TERMINAL DOMAIN-CONTAINING PROTEIN"/>
    <property type="match status" value="1"/>
</dbReference>
<dbReference type="OrthoDB" id="6086464at2759"/>
<dbReference type="InterPro" id="IPR003582">
    <property type="entry name" value="ShKT_dom"/>
</dbReference>
<comment type="caution">
    <text evidence="6">The sequence shown here is derived from an EMBL/GenBank/DDBJ whole genome shotgun (WGS) entry which is preliminary data.</text>
</comment>
<evidence type="ECO:0000256" key="3">
    <source>
        <dbReference type="SAM" id="SignalP"/>
    </source>
</evidence>
<evidence type="ECO:0000259" key="4">
    <source>
        <dbReference type="PROSITE" id="PS50026"/>
    </source>
</evidence>
<dbReference type="Gene3D" id="2.10.25.10">
    <property type="entry name" value="Laminin"/>
    <property type="match status" value="1"/>
</dbReference>
<evidence type="ECO:0000313" key="7">
    <source>
        <dbReference type="Proteomes" id="UP000683360"/>
    </source>
</evidence>
<dbReference type="Proteomes" id="UP000683360">
    <property type="component" value="Unassembled WGS sequence"/>
</dbReference>
<name>A0A8S3TSN5_MYTED</name>
<feature type="domain" description="ShKT" evidence="5">
    <location>
        <begin position="258"/>
        <end position="293"/>
    </location>
</feature>
<feature type="signal peptide" evidence="3">
    <location>
        <begin position="1"/>
        <end position="29"/>
    </location>
</feature>
<feature type="disulfide bond" evidence="1">
    <location>
        <begin position="321"/>
        <end position="330"/>
    </location>
</feature>
<proteinExistence type="predicted"/>
<sequence>MSPLSDLIVFCSLFIIVVLLLLDISSVKGLRCFSCYDIIHPRFCDRIDTCSHDEVCGIDKIIKPHETTFNIGCVKASTCSTKRTLSDVEACHTCCNTDLCNVNGCGEHGFGSQHGKVCFNCQGITDINECKHVAFCEENEVCQPDTGIGSIFGRSAEHKIMSRSLQCTRCCDNNLCNDHCGNITDNSQTTQKNLIQTRVTTTTTTTTGRPTETTTELCHDHSNCDYLVQHLGICNDSYGLQMCPVACGKCIIPTTYSCIDTDTECSYLRDTYNICAVPDTSRKTGCLKTCNYCDYDLCKDNHPCKNGGICNKTDDWFTCHCNSGYGGELCNERIQTDTTGNEFYLGFLTNYGVSGKLYLYIVSTTDGLCQIFIPFLNINSSFVISNTSINSYDISPTVFMNQLGIQRKAIIRAPYSNSNFGIIGIDKSTNVTIYFRIAGGSVTYNNIQYGNNDTLSIHLSQFDTFYLSSHYDFSGTVVAASNPVAVMSGVRTSYLRNGWGNHMEEMILPNEHLGRDFIVPKLYDSQCNFRIFAPEHSRVRINNNGIIQYIDIQRGRFQEFEKYDTLYTLQSSAPVQVQLYCNGASSHADAFMVTLPSIQHFKSSYKFPVVNDFQNSYPPQFYITVIVQSNARTGLRLDDKDIVKYEMISNITLASILYSVITVEQSVGLHEIKQQHDIPFGLIVYGRTQQSGYGFPAGFAINI</sequence>
<evidence type="ECO:0000259" key="5">
    <source>
        <dbReference type="PROSITE" id="PS51670"/>
    </source>
</evidence>
<comment type="caution">
    <text evidence="1">Lacks conserved residue(s) required for the propagation of feature annotation.</text>
</comment>
<keyword evidence="1" id="KW-1015">Disulfide bond</keyword>
<dbReference type="PANTHER" id="PTHR46534">
    <property type="entry name" value="IGGFC_BINDING DOMAIN-CONTAINING PROTEIN"/>
    <property type="match status" value="1"/>
</dbReference>
<evidence type="ECO:0000256" key="1">
    <source>
        <dbReference type="PROSITE-ProRule" id="PRU00076"/>
    </source>
</evidence>
<dbReference type="PROSITE" id="PS00022">
    <property type="entry name" value="EGF_1"/>
    <property type="match status" value="1"/>
</dbReference>
<evidence type="ECO:0000256" key="2">
    <source>
        <dbReference type="PROSITE-ProRule" id="PRU01005"/>
    </source>
</evidence>
<dbReference type="AlphaFoldDB" id="A0A8S3TSN5"/>
<dbReference type="InterPro" id="IPR045860">
    <property type="entry name" value="Snake_toxin-like_sf"/>
</dbReference>
<dbReference type="SUPFAM" id="SSF57196">
    <property type="entry name" value="EGF/Laminin"/>
    <property type="match status" value="1"/>
</dbReference>
<reference evidence="6" key="1">
    <citation type="submission" date="2021-03" db="EMBL/GenBank/DDBJ databases">
        <authorList>
            <person name="Bekaert M."/>
        </authorList>
    </citation>
    <scope>NUCLEOTIDE SEQUENCE</scope>
</reference>
<dbReference type="EMBL" id="CAJPWZ010002229">
    <property type="protein sequence ID" value="CAG2234266.1"/>
    <property type="molecule type" value="Genomic_DNA"/>
</dbReference>
<protein>
    <recommendedName>
        <fullName evidence="8">EGF-like domain-containing protein</fullName>
    </recommendedName>
</protein>
<dbReference type="PROSITE" id="PS01186">
    <property type="entry name" value="EGF_2"/>
    <property type="match status" value="1"/>
</dbReference>
<dbReference type="InterPro" id="IPR000742">
    <property type="entry name" value="EGF"/>
</dbReference>
<keyword evidence="7" id="KW-1185">Reference proteome</keyword>
<feature type="disulfide bond" evidence="2">
    <location>
        <begin position="234"/>
        <end position="247"/>
    </location>
</feature>
<evidence type="ECO:0008006" key="8">
    <source>
        <dbReference type="Google" id="ProtNLM"/>
    </source>
</evidence>
<accession>A0A8S3TSN5</accession>
<dbReference type="PROSITE" id="PS50026">
    <property type="entry name" value="EGF_3"/>
    <property type="match status" value="1"/>
</dbReference>
<keyword evidence="1" id="KW-0245">EGF-like domain</keyword>